<keyword evidence="5" id="KW-1185">Reference proteome</keyword>
<proteinExistence type="predicted"/>
<dbReference type="PANTHER" id="PTHR47027:SF20">
    <property type="entry name" value="REVERSE TRANSCRIPTASE-LIKE PROTEIN WITH RNA-DIRECTED DNA POLYMERASE DOMAIN"/>
    <property type="match status" value="1"/>
</dbReference>
<dbReference type="InterPro" id="IPR000477">
    <property type="entry name" value="RT_dom"/>
</dbReference>
<name>A0A976III8_BRELC</name>
<dbReference type="KEGG" id="blac:94349460"/>
<dbReference type="RefSeq" id="XP_067821948.1">
    <property type="nucleotide sequence ID" value="XM_067963789.1"/>
</dbReference>
<feature type="compositionally biased region" description="Basic residues" evidence="1">
    <location>
        <begin position="539"/>
        <end position="551"/>
    </location>
</feature>
<dbReference type="InterPro" id="IPR043502">
    <property type="entry name" value="DNA/RNA_pol_sf"/>
</dbReference>
<comment type="caution">
    <text evidence="4">The sequence shown here is derived from an EMBL/GenBank/DDBJ whole genome shotgun (WGS) entry which is preliminary data.</text>
</comment>
<dbReference type="SUPFAM" id="SSF56672">
    <property type="entry name" value="DNA/RNA polymerases"/>
    <property type="match status" value="1"/>
</dbReference>
<reference evidence="4 5" key="1">
    <citation type="journal article" date="2021" name="Genome Biol.">
        <title>AFLAP: assembly-free linkage analysis pipeline using k-mers from genome sequencing data.</title>
        <authorList>
            <person name="Fletcher K."/>
            <person name="Zhang L."/>
            <person name="Gil J."/>
            <person name="Han R."/>
            <person name="Cavanaugh K."/>
            <person name="Michelmore R."/>
        </authorList>
    </citation>
    <scope>NUCLEOTIDE SEQUENCE [LARGE SCALE GENOMIC DNA]</scope>
    <source>
        <strain evidence="4 5">SF5</strain>
    </source>
</reference>
<keyword evidence="2" id="KW-0472">Membrane</keyword>
<dbReference type="EMBL" id="SHOA02000037">
    <property type="protein sequence ID" value="TDH72449.1"/>
    <property type="molecule type" value="Genomic_DNA"/>
</dbReference>
<feature type="domain" description="Reverse transcriptase" evidence="3">
    <location>
        <begin position="1"/>
        <end position="144"/>
    </location>
</feature>
<dbReference type="Proteomes" id="UP000294530">
    <property type="component" value="Unassembled WGS sequence"/>
</dbReference>
<protein>
    <recommendedName>
        <fullName evidence="3">Reverse transcriptase domain-containing protein</fullName>
    </recommendedName>
</protein>
<evidence type="ECO:0000313" key="5">
    <source>
        <dbReference type="Proteomes" id="UP000294530"/>
    </source>
</evidence>
<keyword evidence="2" id="KW-0812">Transmembrane</keyword>
<evidence type="ECO:0000313" key="4">
    <source>
        <dbReference type="EMBL" id="TDH72449.1"/>
    </source>
</evidence>
<organism evidence="4 5">
    <name type="scientific">Bremia lactucae</name>
    <name type="common">Lettuce downy mildew</name>
    <dbReference type="NCBI Taxonomy" id="4779"/>
    <lineage>
        <taxon>Eukaryota</taxon>
        <taxon>Sar</taxon>
        <taxon>Stramenopiles</taxon>
        <taxon>Oomycota</taxon>
        <taxon>Peronosporomycetes</taxon>
        <taxon>Peronosporales</taxon>
        <taxon>Peronosporaceae</taxon>
        <taxon>Bremia</taxon>
    </lineage>
</organism>
<dbReference type="AlphaFoldDB" id="A0A976III8"/>
<evidence type="ECO:0000256" key="2">
    <source>
        <dbReference type="SAM" id="Phobius"/>
    </source>
</evidence>
<dbReference type="GeneID" id="94349460"/>
<feature type="region of interest" description="Disordered" evidence="1">
    <location>
        <begin position="526"/>
        <end position="551"/>
    </location>
</feature>
<accession>A0A976III8</accession>
<feature type="transmembrane region" description="Helical" evidence="2">
    <location>
        <begin position="179"/>
        <end position="198"/>
    </location>
</feature>
<gene>
    <name evidence="4" type="ORF">CCR75_005713</name>
</gene>
<evidence type="ECO:0000256" key="1">
    <source>
        <dbReference type="SAM" id="MobiDB-lite"/>
    </source>
</evidence>
<dbReference type="OrthoDB" id="157684at2759"/>
<dbReference type="PANTHER" id="PTHR47027">
    <property type="entry name" value="REVERSE TRANSCRIPTASE DOMAIN-CONTAINING PROTEIN"/>
    <property type="match status" value="1"/>
</dbReference>
<keyword evidence="2" id="KW-1133">Transmembrane helix</keyword>
<evidence type="ECO:0000259" key="3">
    <source>
        <dbReference type="PROSITE" id="PS50878"/>
    </source>
</evidence>
<dbReference type="PROSITE" id="PS50878">
    <property type="entry name" value="RT_POL"/>
    <property type="match status" value="1"/>
</dbReference>
<sequence>MYRSSAMRVRTRSGLSAPVRQEIGVPQGDPFSPVAFSVYINDVLDGMRGLGCRVTGLTRLLVGLLFADDMVLLAETADQVVQLVETLERWGDEWGMSFGVKADGSKCAILPVGYTRAEASNIEAKLHGTLIPIVESYEYLGLPFTTDVSLDFMRQSVLAKARLAMNRVRHLVRNRTFPIMTRVLLFNNVVMATALYGAELWGGTLASCVGFNALLQEGLKLMFGIKPTAPAPTYALGIEARLPPFIVRTTIAKLRLYEKMCLGKEDCWLAELTTHPPGARELQVGSWVCAARNLKRRMVRQFGDTVIQQGSTTLLDLKVLRRELWDLTVRKYGSGPEIAMVQNLRARYNWKPWTPFKEWLQMWSRDPLGPRVEKQLFRIRTGTFYTSELYARIKWLPSRYMWTCPCCEEQTPETIDHMLFECAAWSIPRQRFLSRCGRLWPGAGLSGDKLSRVVGDYPTSLAAVGLAKAFAEAKLDWEREHVLSRGWVRARRPIWDFLCDIWPRRQRLLDPLIDVCKSAMQSTALPDPRVEAPSGRTGVHCHRGTSGRPQR</sequence>
<dbReference type="Pfam" id="PF00078">
    <property type="entry name" value="RVT_1"/>
    <property type="match status" value="1"/>
</dbReference>